<dbReference type="Pfam" id="PF25917">
    <property type="entry name" value="BSH_RND"/>
    <property type="match status" value="1"/>
</dbReference>
<comment type="similarity">
    <text evidence="1">Belongs to the membrane fusion protein (MFP) (TC 8.A.1) family.</text>
</comment>
<evidence type="ECO:0000259" key="3">
    <source>
        <dbReference type="Pfam" id="PF25876"/>
    </source>
</evidence>
<dbReference type="InterPro" id="IPR058625">
    <property type="entry name" value="MdtA-like_BSH"/>
</dbReference>
<feature type="domain" description="Multidrug resistance protein MdtA-like alpha-helical hairpin" evidence="3">
    <location>
        <begin position="116"/>
        <end position="184"/>
    </location>
</feature>
<evidence type="ECO:0000259" key="5">
    <source>
        <dbReference type="Pfam" id="PF25944"/>
    </source>
</evidence>
<feature type="compositionally biased region" description="Polar residues" evidence="2">
    <location>
        <begin position="138"/>
        <end position="151"/>
    </location>
</feature>
<comment type="caution">
    <text evidence="6">The sequence shown here is derived from an EMBL/GenBank/DDBJ whole genome shotgun (WGS) entry which is preliminary data.</text>
</comment>
<dbReference type="RefSeq" id="WP_209942594.1">
    <property type="nucleotide sequence ID" value="NZ_JAGGJU010000002.1"/>
</dbReference>
<evidence type="ECO:0000256" key="2">
    <source>
        <dbReference type="SAM" id="MobiDB-lite"/>
    </source>
</evidence>
<dbReference type="EMBL" id="JAGGJU010000002">
    <property type="protein sequence ID" value="MBP1849473.1"/>
    <property type="molecule type" value="Genomic_DNA"/>
</dbReference>
<name>A0ABS4DUV9_9HYPH</name>
<evidence type="ECO:0000313" key="6">
    <source>
        <dbReference type="EMBL" id="MBP1849473.1"/>
    </source>
</evidence>
<dbReference type="Proteomes" id="UP000759443">
    <property type="component" value="Unassembled WGS sequence"/>
</dbReference>
<dbReference type="PANTHER" id="PTHR30158:SF24">
    <property type="entry name" value="HLYD FAMILY SECRETION PROTEIN"/>
    <property type="match status" value="1"/>
</dbReference>
<proteinExistence type="inferred from homology"/>
<evidence type="ECO:0000313" key="7">
    <source>
        <dbReference type="Proteomes" id="UP000759443"/>
    </source>
</evidence>
<accession>A0ABS4DUV9</accession>
<dbReference type="Gene3D" id="1.10.287.470">
    <property type="entry name" value="Helix hairpin bin"/>
    <property type="match status" value="1"/>
</dbReference>
<dbReference type="PANTHER" id="PTHR30158">
    <property type="entry name" value="ACRA/E-RELATED COMPONENT OF DRUG EFFLUX TRANSPORTER"/>
    <property type="match status" value="1"/>
</dbReference>
<feature type="region of interest" description="Disordered" evidence="2">
    <location>
        <begin position="373"/>
        <end position="408"/>
    </location>
</feature>
<dbReference type="InterPro" id="IPR006143">
    <property type="entry name" value="RND_pump_MFP"/>
</dbReference>
<dbReference type="InterPro" id="IPR058626">
    <property type="entry name" value="MdtA-like_b-barrel"/>
</dbReference>
<dbReference type="Pfam" id="PF25876">
    <property type="entry name" value="HH_MFP_RND"/>
    <property type="match status" value="1"/>
</dbReference>
<feature type="region of interest" description="Disordered" evidence="2">
    <location>
        <begin position="126"/>
        <end position="155"/>
    </location>
</feature>
<dbReference type="NCBIfam" id="TIGR01730">
    <property type="entry name" value="RND_mfp"/>
    <property type="match status" value="1"/>
</dbReference>
<feature type="domain" description="Multidrug resistance protein MdtA-like beta-barrel" evidence="5">
    <location>
        <begin position="220"/>
        <end position="309"/>
    </location>
</feature>
<evidence type="ECO:0000256" key="1">
    <source>
        <dbReference type="ARBA" id="ARBA00009477"/>
    </source>
</evidence>
<dbReference type="Gene3D" id="2.40.30.170">
    <property type="match status" value="1"/>
</dbReference>
<dbReference type="SUPFAM" id="SSF111369">
    <property type="entry name" value="HlyD-like secretion proteins"/>
    <property type="match status" value="1"/>
</dbReference>
<keyword evidence="7" id="KW-1185">Reference proteome</keyword>
<evidence type="ECO:0000259" key="4">
    <source>
        <dbReference type="Pfam" id="PF25917"/>
    </source>
</evidence>
<gene>
    <name evidence="6" type="ORF">J2Z17_000894</name>
</gene>
<dbReference type="Gene3D" id="2.40.50.100">
    <property type="match status" value="1"/>
</dbReference>
<organism evidence="6 7">
    <name type="scientific">Rhizobium halophytocola</name>
    <dbReference type="NCBI Taxonomy" id="735519"/>
    <lineage>
        <taxon>Bacteria</taxon>
        <taxon>Pseudomonadati</taxon>
        <taxon>Pseudomonadota</taxon>
        <taxon>Alphaproteobacteria</taxon>
        <taxon>Hyphomicrobiales</taxon>
        <taxon>Rhizobiaceae</taxon>
        <taxon>Rhizobium/Agrobacterium group</taxon>
        <taxon>Rhizobium</taxon>
    </lineage>
</organism>
<feature type="domain" description="Multidrug resistance protein MdtA-like barrel-sandwich hybrid" evidence="4">
    <location>
        <begin position="75"/>
        <end position="211"/>
    </location>
</feature>
<dbReference type="InterPro" id="IPR058624">
    <property type="entry name" value="MdtA-like_HH"/>
</dbReference>
<protein>
    <submittedName>
        <fullName evidence="6">RND family efflux transporter MFP subunit</fullName>
    </submittedName>
</protein>
<sequence length="408" mass="42927">MQNSLSGNTKRRLPAGAVRAAALAFFPAFLLALGSCSKDADDGQPSRKTALVARPQTASVTRYFQETGTAQAVSTVSLVARVSGTLKSIDYKDGTEVKAGQRLFLIEPEQYQAEVEKAEASVAEAQANVDNSERQMQRQDQLSKSSATAESNVDDAKTTLATSKAQLASAKAALTQARLNLGYTSVTAPFDGFVTAHQADVGALVGADSGTLATIIKLDPIHVSFSISDGDMLTLRKRARANGRTAKDLRTIPVEIGTQIDKGYPTKGHLDYAAPQTAADTGTLAARAVFENADRALLPGLFVRIRIPVEKVDDALLVPPASIGTDQQGRYVLAVDDKGMVARHAITVLDRQGEMQEVEGDVSASDLVLQNVLAGPQPGDTVEPKEVVPPTSSSADLSQADAPSVAGN</sequence>
<dbReference type="Gene3D" id="2.40.420.20">
    <property type="match status" value="1"/>
</dbReference>
<reference evidence="6 7" key="1">
    <citation type="submission" date="2021-03" db="EMBL/GenBank/DDBJ databases">
        <title>Genomic Encyclopedia of Type Strains, Phase IV (KMG-IV): sequencing the most valuable type-strain genomes for metagenomic binning, comparative biology and taxonomic classification.</title>
        <authorList>
            <person name="Goeker M."/>
        </authorList>
    </citation>
    <scope>NUCLEOTIDE SEQUENCE [LARGE SCALE GENOMIC DNA]</scope>
    <source>
        <strain evidence="6 7">DSM 21600</strain>
    </source>
</reference>
<dbReference type="Pfam" id="PF25944">
    <property type="entry name" value="Beta-barrel_RND"/>
    <property type="match status" value="1"/>
</dbReference>